<keyword evidence="1" id="KW-0560">Oxidoreductase</keyword>
<gene>
    <name evidence="1" type="ORF">NN4_05290</name>
</gene>
<dbReference type="PRINTS" id="PR00469">
    <property type="entry name" value="PNDRDTASEII"/>
</dbReference>
<dbReference type="Pfam" id="PF13738">
    <property type="entry name" value="Pyr_redox_3"/>
    <property type="match status" value="1"/>
</dbReference>
<dbReference type="GO" id="GO:0004497">
    <property type="term" value="F:monooxygenase activity"/>
    <property type="evidence" value="ECO:0007669"/>
    <property type="project" value="UniProtKB-KW"/>
</dbReference>
<dbReference type="InterPro" id="IPR036188">
    <property type="entry name" value="FAD/NAD-bd_sf"/>
</dbReference>
<dbReference type="PANTHER" id="PTHR42877">
    <property type="entry name" value="L-ORNITHINE N(5)-MONOOXYGENASE-RELATED"/>
    <property type="match status" value="1"/>
</dbReference>
<dbReference type="SUPFAM" id="SSF51905">
    <property type="entry name" value="FAD/NAD(P)-binding domain"/>
    <property type="match status" value="1"/>
</dbReference>
<dbReference type="RefSeq" id="WP_147128319.1">
    <property type="nucleotide sequence ID" value="NZ_BJXA01000002.1"/>
</dbReference>
<dbReference type="PRINTS" id="PR00368">
    <property type="entry name" value="FADPNR"/>
</dbReference>
<dbReference type="EMBL" id="BJXA01000002">
    <property type="protein sequence ID" value="GEM36010.1"/>
    <property type="molecule type" value="Genomic_DNA"/>
</dbReference>
<dbReference type="PANTHER" id="PTHR42877:SF4">
    <property type="entry name" value="FAD_NAD(P)-BINDING DOMAIN-CONTAINING PROTEIN-RELATED"/>
    <property type="match status" value="1"/>
</dbReference>
<proteinExistence type="predicted"/>
<evidence type="ECO:0000313" key="1">
    <source>
        <dbReference type="EMBL" id="GEM36010.1"/>
    </source>
</evidence>
<organism evidence="1 2">
    <name type="scientific">Nocardia ninae NBRC 108245</name>
    <dbReference type="NCBI Taxonomy" id="1210091"/>
    <lineage>
        <taxon>Bacteria</taxon>
        <taxon>Bacillati</taxon>
        <taxon>Actinomycetota</taxon>
        <taxon>Actinomycetes</taxon>
        <taxon>Mycobacteriales</taxon>
        <taxon>Nocardiaceae</taxon>
        <taxon>Nocardia</taxon>
    </lineage>
</organism>
<protein>
    <submittedName>
        <fullName evidence="1">Putative monooxygenase</fullName>
    </submittedName>
</protein>
<name>A0A511M5V7_9NOCA</name>
<reference evidence="1 2" key="1">
    <citation type="submission" date="2019-07" db="EMBL/GenBank/DDBJ databases">
        <title>Whole genome shotgun sequence of Nocardia ninae NBRC 108245.</title>
        <authorList>
            <person name="Hosoyama A."/>
            <person name="Uohara A."/>
            <person name="Ohji S."/>
            <person name="Ichikawa N."/>
        </authorList>
    </citation>
    <scope>NUCLEOTIDE SEQUENCE [LARGE SCALE GENOMIC DNA]</scope>
    <source>
        <strain evidence="1 2">NBRC 108245</strain>
    </source>
</reference>
<keyword evidence="2" id="KW-1185">Reference proteome</keyword>
<dbReference type="Proteomes" id="UP000321424">
    <property type="component" value="Unassembled WGS sequence"/>
</dbReference>
<comment type="caution">
    <text evidence="1">The sequence shown here is derived from an EMBL/GenBank/DDBJ whole genome shotgun (WGS) entry which is preliminary data.</text>
</comment>
<keyword evidence="1" id="KW-0503">Monooxygenase</keyword>
<dbReference type="InterPro" id="IPR051209">
    <property type="entry name" value="FAD-bind_Monooxygenase_sf"/>
</dbReference>
<dbReference type="OrthoDB" id="5168853at2"/>
<dbReference type="Gene3D" id="3.50.50.60">
    <property type="entry name" value="FAD/NAD(P)-binding domain"/>
    <property type="match status" value="2"/>
</dbReference>
<dbReference type="AlphaFoldDB" id="A0A511M5V7"/>
<evidence type="ECO:0000313" key="2">
    <source>
        <dbReference type="Proteomes" id="UP000321424"/>
    </source>
</evidence>
<sequence>MKETAQPQYEVAVIGAGPGGIAAGVKLRKAGIDDFIVLERSDEVGGSWHENHYPGLGVDIPALAYQYSFARKANWSRVFPLGPEVKQYHVDVANRFGVRERVRFGAEVDREEWDDDSGYWKLRLTDGSVVTARFVISAVGAFVRPKDEVGIPGTRSFKGKVLRPSDWDHDYDLSGKTVGIIGTGASAVQIIPSIAPVVGQLTVFQRTPVWSLPKPDFRIPVALQRILGVPGLQPMLHGGALVVVDLALRAIVGLPGGVVHPVMDRFDAVCQALYRRYLARVITDPTTREALTPNFGLVAKRPTLSNSYLRAYNRDNVALVTTPIEKITPTGVRTVDKALHRFDALILATGYEVFSDPETYRPGTVLGRNGFDLAKFYNEEGLQAYQSVSVHGLPNRWTLVGPYSWTGSGWHAFVEMTADHAVRAIGEARRRGAVWCEVRKEAADAYHREIHRRGESLRYYLADLNGHVPTYYRNSQGDSTYVRPSGFFEARRGSRRFPLDDYRYQVPALAGASA</sequence>
<accession>A0A511M5V7</accession>